<dbReference type="Pfam" id="PF17803">
    <property type="entry name" value="Cadherin_4"/>
    <property type="match status" value="5"/>
</dbReference>
<feature type="signal peptide" evidence="2">
    <location>
        <begin position="1"/>
        <end position="39"/>
    </location>
</feature>
<dbReference type="Pfam" id="PF17963">
    <property type="entry name" value="Big_9"/>
    <property type="match status" value="11"/>
</dbReference>
<feature type="domain" description="RapA2 cadherin-like" evidence="3">
    <location>
        <begin position="1847"/>
        <end position="1916"/>
    </location>
</feature>
<dbReference type="PANTHER" id="PTHR34720:SF9">
    <property type="entry name" value="BLR4714 PROTEIN"/>
    <property type="match status" value="1"/>
</dbReference>
<dbReference type="InterPro" id="IPR040853">
    <property type="entry name" value="RapA2_cadherin-like"/>
</dbReference>
<evidence type="ECO:0000256" key="2">
    <source>
        <dbReference type="SAM" id="SignalP"/>
    </source>
</evidence>
<feature type="domain" description="RapA2 cadherin-like" evidence="3">
    <location>
        <begin position="2331"/>
        <end position="2401"/>
    </location>
</feature>
<proteinExistence type="predicted"/>
<feature type="region of interest" description="Disordered" evidence="1">
    <location>
        <begin position="1446"/>
        <end position="1470"/>
    </location>
</feature>
<dbReference type="EMBL" id="JACYTR010000009">
    <property type="protein sequence ID" value="MBD8525505.1"/>
    <property type="molecule type" value="Genomic_DNA"/>
</dbReference>
<dbReference type="Gene3D" id="2.60.40.3440">
    <property type="match status" value="8"/>
</dbReference>
<comment type="caution">
    <text evidence="4">The sequence shown here is derived from an EMBL/GenBank/DDBJ whole genome shotgun (WGS) entry which is preliminary data.</text>
</comment>
<dbReference type="Proteomes" id="UP000613768">
    <property type="component" value="Unassembled WGS sequence"/>
</dbReference>
<dbReference type="Gene3D" id="2.60.40.10">
    <property type="entry name" value="Immunoglobulins"/>
    <property type="match status" value="4"/>
</dbReference>
<feature type="domain" description="RapA2 cadherin-like" evidence="3">
    <location>
        <begin position="1042"/>
        <end position="1111"/>
    </location>
</feature>
<dbReference type="InterPro" id="IPR013783">
    <property type="entry name" value="Ig-like_fold"/>
</dbReference>
<dbReference type="NCBIfam" id="NF012211">
    <property type="entry name" value="tand_rpt_95"/>
    <property type="match status" value="17"/>
</dbReference>
<reference evidence="4 5" key="1">
    <citation type="submission" date="2020-09" db="EMBL/GenBank/DDBJ databases">
        <title>Pseudoxanthomonas sp. CAU 1598 isolated from sand of Yaerae Beach.</title>
        <authorList>
            <person name="Kim W."/>
        </authorList>
    </citation>
    <scope>NUCLEOTIDE SEQUENCE [LARGE SCALE GENOMIC DNA]</scope>
    <source>
        <strain evidence="4 5">CAU 1598</strain>
    </source>
</reference>
<keyword evidence="2" id="KW-0732">Signal</keyword>
<evidence type="ECO:0000313" key="4">
    <source>
        <dbReference type="EMBL" id="MBD8525505.1"/>
    </source>
</evidence>
<name>A0AAW3ZKQ4_9GAMM</name>
<feature type="domain" description="RapA2 cadherin-like" evidence="3">
    <location>
        <begin position="2234"/>
        <end position="2299"/>
    </location>
</feature>
<dbReference type="PANTHER" id="PTHR34720">
    <property type="entry name" value="MICROCYSTIN DEPENDENT PROTEIN"/>
    <property type="match status" value="1"/>
</dbReference>
<keyword evidence="5" id="KW-1185">Reference proteome</keyword>
<protein>
    <submittedName>
        <fullName evidence="4">Tandem-95 repeat protein</fullName>
    </submittedName>
</protein>
<dbReference type="Gene3D" id="2.60.40.2810">
    <property type="match status" value="5"/>
</dbReference>
<evidence type="ECO:0000313" key="5">
    <source>
        <dbReference type="Proteomes" id="UP000613768"/>
    </source>
</evidence>
<organism evidence="4 5">
    <name type="scientific">Pseudomarimonas arenosa</name>
    <dbReference type="NCBI Taxonomy" id="2774145"/>
    <lineage>
        <taxon>Bacteria</taxon>
        <taxon>Pseudomonadati</taxon>
        <taxon>Pseudomonadota</taxon>
        <taxon>Gammaproteobacteria</taxon>
        <taxon>Lysobacterales</taxon>
        <taxon>Lysobacteraceae</taxon>
        <taxon>Pseudomarimonas</taxon>
    </lineage>
</organism>
<evidence type="ECO:0000256" key="1">
    <source>
        <dbReference type="SAM" id="MobiDB-lite"/>
    </source>
</evidence>
<gene>
    <name evidence="4" type="ORF">IFO71_07085</name>
</gene>
<dbReference type="RefSeq" id="WP_192028841.1">
    <property type="nucleotide sequence ID" value="NZ_JACYTR010000009.1"/>
</dbReference>
<feature type="domain" description="RapA2 cadherin-like" evidence="3">
    <location>
        <begin position="2140"/>
        <end position="2209"/>
    </location>
</feature>
<feature type="compositionally biased region" description="Polar residues" evidence="1">
    <location>
        <begin position="1452"/>
        <end position="1463"/>
    </location>
</feature>
<sequence length="2647" mass="283997">MFGAIRSCRLNAHASRQRGLPLSWLFSILLALASAGALAEPAAGAKDLPFVLRPGDVVANAPLGVKRPVATVIERQLWSPALGVRRPVEQVAEARLFVAPTLGVLRGAGVRSVDPARVSLGQADQQLSLSGHGLQQAASLQFEPADGIAVVSLDAASDGQSLQVALDVASDASVGKRQLRVLRADGSRIPPLTSEAGQLLVAADAPIIDSIAPVLLNPGDAATLVIRGRHLRGLPIVSRGDVNQPIVRVLPADQISVGDQPTYNDAGTEVTVPIQIAATAALGPRRVELETLSGVSAAEMTPANTLHISSQPYVVRSPWVSPLLRVQRGSAAPIVRDVVGVAVGVVRGDYIADIAPTAVELDSEVQLTVTGRGLSAASDLRILPAHGIEQIAGSFSASNEQVQVRLLVSADAQLVPRKVEVQLPSKSLVAPRLLQIRDRQPQITALRPTYLLRDGSSQTIELQGSALSQTTAVRLISDQGLIIESYEALGAEAARMVLRAAPDAALGARLVQVSSPSSSSIDQPTPGNTLFVRDRNQVLTPLVSPLLGVRRGNAQHSSQLDFHSPLLRVVRGAYADRVSPNIVRRGQTTQLRVEGRGLDQVTSVVIADDQGITLSTPQLAADGLSLSFDLTIAADAAPGKRRVDLQRVSSLLPFVPQDSAIFEIDDNDADVPEGTSDSYNLHTNALIDVPAIEGVLSNDFNPQGGAMLAVLRSLPNSGTLNLRSDGSFVYTPNADFVGNDRFEYSPANADAIGNSTSVTLRVTERDDAVNDEYLIADNQVLEVDAANGLLSNDRITAGAAVAIVLENAPSRGSLILANDGSFRYTPNGTPGTEVLRYRLQVDGLRSLPAEFRIIVQDVNEAPIAEDDSYVTDRGVRLDVPKVRGVLSNDSDPDGDVLQARLLENPAIGSLSLNSDGSFSYTAPSDFVGSVSFRYEAQDPRGLRVPAEVRITVNDTLAAADDSYVMNEGEVLFVDEVSGLLANDSVFPQGPLRVIIVDQPELGVLQAANDGSFVYTPNSTDVSGIDEFIYRLQDDRVSSPTARARIEIRGVNDPPVAVADSYLTDENAQLAVAAPGVLDNDTDVEDDLLSAELVRQAEHGTVTLRADGSFTYIPEVNFRGNDTFEYAANDGNSSGPAVQVRIQVTQPPTATNDVYLVDVDTPIEITDRREGLLVNDHDAPENDPLTALIDTLPEHGDLLLNPDGTFLYAPDPGYSGLDVWTYQVTDGRSKSNVGTVTMAVGITSLPRAVPDEYETVEDGELIVPAAEGLLINDLDADTPLDELEAYLVGRARLGGSGLDVTVNLDGSFRVKPWPNFFGETFFVYQAYDGTDISNGAVVKIIVHPVNDGVNAEDDAYGVIRNTVFDTNGSSWPIRRNDSWDGDFTVNFEIVDPPVHGSATIDPVSGRLIYTPGQDFAGTDQLTYRLFQVDTGISDTAVVRFRVNAPPEARPDSYSVTEDSLTEVSPSPLANDVDADGDPLELAYSSFSYYLHGTHIVLSVDDRQNPTVTQIRTQGHYYGTAVFNYVISDGTQQDRDGKITVTVAPVPDAPITMADSYLTQRDTPLSISSVAQGLLKNDYDPDTRPYAGGPQWPAASGADLLPIKAELVSTTSHGQLSLSDTGTFYYVPQAGYSGVDQFIYRVRDGTGRVSADTTVNIRVNSPAQAADDAYVATEDVVLVVPAAEGLLINDSDIDGDAIYASAAGGCAPCHGRVTIQADGSFRYTPDRDYHGLDEFYYRVSDGIAGQDVGRVSITVLPVNDAPIPDSDTYRTREDEVLVAPEPQGVMRNDREVDGDGLERSEMLSEASHGAVEFQPDGSFTYTPDVDFNGDDSFRYRVYDTTGLYADEIVEIHVTPVNDAPTAVDDSYSTPMDQELWVAADAGVLINDSDVDGPNLSVSLIGPPQHGQLSLQPDGGFRYQPNGFFSGVDQFRYQIDDGLGALAVGTALIQVTSVDPEVEVVGENDFYRFEGPRLEINAPGVLGNDRIDGAGRDTLQAELAIPPNVGTLQLNADGSFVFQAPDGYVGLLGFTYVVRSGDATALARVSLDVQRTVNVPPQAFGESYGVLEDAILDSRPIASLLANDRDHERAPLQLEVLDAPEHGQLELLTGGHFVYRPNPNFHGNDRLRYRVSDGQAWSQPAEAALSVFAQNDTPEAQDDIYRVEQDVALQVATADGVLSNDIDVDGDTLMVELVDAPRKGQLQMDPEGGFIYLPLPGAIGEDSFRYAASDLLALATATVRLNIARDNQPPLAQGERYVIDEDHLLNSRSVGGLLRNDSDPDGDALSVILVELPAHGELELDGQHFRYRPTADFFGQDAFLYQVSDGEFLSDTVTAEIEVTAVNDAPRVQHDLYSVIQGNVLLVDAAHGVLVNDRDVESDPLTLSVHGAPGHGTLQLAADGSFRYQPNAAFNGRDEFIYRLSDGRAQALGRVAIDVTRGSNVRPQAQGERYSLAEDTVFDSRSFSSLLSNDSDPEGVALSLVPIEEPNQGLTEWLPNGHVRYTPVRDQWQPVEIRYAVSDGEMQSDSVALRIEYLPQNDPPQAVADLYYLPPGLNKLEAAVERGVLVNDSDPDGDALVTTVVSGPEHGQLLLNLDGSFDYQPNSPRAERDGFRYRASDAQGESGEAEVLLLMDPQSAPTSIFKDSFESPQP</sequence>
<feature type="chain" id="PRO_5043677556" evidence="2">
    <location>
        <begin position="40"/>
        <end position="2647"/>
    </location>
</feature>
<accession>A0AAW3ZKQ4</accession>
<evidence type="ECO:0000259" key="3">
    <source>
        <dbReference type="Pfam" id="PF17803"/>
    </source>
</evidence>